<dbReference type="InterPro" id="IPR041121">
    <property type="entry name" value="SDH_C"/>
</dbReference>
<dbReference type="RefSeq" id="WP_290280127.1">
    <property type="nucleotide sequence ID" value="NZ_JAUFQI010000001.1"/>
</dbReference>
<feature type="binding site" evidence="8">
    <location>
        <begin position="14"/>
        <end position="16"/>
    </location>
    <ligand>
        <name>shikimate</name>
        <dbReference type="ChEBI" id="CHEBI:36208"/>
    </ligand>
</feature>
<dbReference type="GO" id="GO:0004764">
    <property type="term" value="F:shikimate 3-dehydrogenase (NADP+) activity"/>
    <property type="evidence" value="ECO:0007669"/>
    <property type="project" value="UniProtKB-EC"/>
</dbReference>
<dbReference type="NCBIfam" id="NF001310">
    <property type="entry name" value="PRK00258.1-2"/>
    <property type="match status" value="1"/>
</dbReference>
<dbReference type="EMBL" id="JBHRYN010000069">
    <property type="protein sequence ID" value="MFC3703017.1"/>
    <property type="molecule type" value="Genomic_DNA"/>
</dbReference>
<keyword evidence="13" id="KW-1185">Reference proteome</keyword>
<evidence type="ECO:0000313" key="12">
    <source>
        <dbReference type="EMBL" id="MFC3703017.1"/>
    </source>
</evidence>
<feature type="domain" description="Quinate/shikimate 5-dehydrogenase/glutamyl-tRNA reductase" evidence="9">
    <location>
        <begin position="115"/>
        <end position="189"/>
    </location>
</feature>
<gene>
    <name evidence="8 12" type="primary">aroE</name>
    <name evidence="12" type="ORF">ACFOND_15405</name>
</gene>
<feature type="binding site" evidence="8">
    <location>
        <position position="102"/>
    </location>
    <ligand>
        <name>shikimate</name>
        <dbReference type="ChEBI" id="CHEBI:36208"/>
    </ligand>
</feature>
<keyword evidence="6 8" id="KW-0057">Aromatic amino acid biosynthesis</keyword>
<dbReference type="InterPro" id="IPR006151">
    <property type="entry name" value="Shikm_DH/Glu-tRNA_Rdtase"/>
</dbReference>
<evidence type="ECO:0000259" key="11">
    <source>
        <dbReference type="Pfam" id="PF18317"/>
    </source>
</evidence>
<evidence type="ECO:0000256" key="1">
    <source>
        <dbReference type="ARBA" id="ARBA00004871"/>
    </source>
</evidence>
<protein>
    <recommendedName>
        <fullName evidence="2 8">Shikimate dehydrogenase (NADP(+))</fullName>
        <shortName evidence="8">SDH</shortName>
        <ecNumber evidence="2 8">1.1.1.25</ecNumber>
    </recommendedName>
</protein>
<sequence length="273" mass="29660">MDRYAVIGHPITHSLSPQIHTIFAKQTQQALEYEGIELPLTSFETRLWQLIKSGYLGFNVTVPFKGDAFDFVDELSERSKRARAVNTIKILPDGRSMGDTTDGIGLLNDLQDNLGWKLDGANVLILGAGGAVRGVLDPIIAANPASLTLANRTLEKAEELADDFAQITPSSFEELSGRFDIIINGTSASLSGQLPPISESLINPDVKCYDMMYSAEPTAFLKWALQLGAVDVSDGLGMLVGQAAESFYCWRDVRPEVKPVIDALRGQLTDSKG</sequence>
<dbReference type="InterPro" id="IPR011342">
    <property type="entry name" value="Shikimate_DH"/>
</dbReference>
<dbReference type="InterPro" id="IPR036291">
    <property type="entry name" value="NAD(P)-bd_dom_sf"/>
</dbReference>
<comment type="function">
    <text evidence="8">Involved in the biosynthesis of the chorismate, which leads to the biosynthesis of aromatic amino acids. Catalyzes the reversible NADPH linked reduction of 3-dehydroshikimate (DHSA) to yield shikimate (SA).</text>
</comment>
<organism evidence="12 13">
    <name type="scientific">Reinekea marina</name>
    <dbReference type="NCBI Taxonomy" id="1310421"/>
    <lineage>
        <taxon>Bacteria</taxon>
        <taxon>Pseudomonadati</taxon>
        <taxon>Pseudomonadota</taxon>
        <taxon>Gammaproteobacteria</taxon>
        <taxon>Oceanospirillales</taxon>
        <taxon>Saccharospirillaceae</taxon>
        <taxon>Reinekea</taxon>
    </lineage>
</organism>
<dbReference type="InterPro" id="IPR022893">
    <property type="entry name" value="Shikimate_DH_fam"/>
</dbReference>
<keyword evidence="3 8" id="KW-0028">Amino-acid biosynthesis</keyword>
<dbReference type="Proteomes" id="UP001595710">
    <property type="component" value="Unassembled WGS sequence"/>
</dbReference>
<dbReference type="Pfam" id="PF08501">
    <property type="entry name" value="Shikimate_dh_N"/>
    <property type="match status" value="1"/>
</dbReference>
<keyword evidence="5 8" id="KW-0560">Oxidoreductase</keyword>
<dbReference type="PANTHER" id="PTHR21089">
    <property type="entry name" value="SHIKIMATE DEHYDROGENASE"/>
    <property type="match status" value="1"/>
</dbReference>
<feature type="active site" description="Proton acceptor" evidence="8">
    <location>
        <position position="65"/>
    </location>
</feature>
<evidence type="ECO:0000256" key="6">
    <source>
        <dbReference type="ARBA" id="ARBA00023141"/>
    </source>
</evidence>
<evidence type="ECO:0000256" key="3">
    <source>
        <dbReference type="ARBA" id="ARBA00022605"/>
    </source>
</evidence>
<feature type="binding site" evidence="8">
    <location>
        <position position="235"/>
    </location>
    <ligand>
        <name>NADP(+)</name>
        <dbReference type="ChEBI" id="CHEBI:58349"/>
    </ligand>
</feature>
<feature type="binding site" evidence="8">
    <location>
        <position position="61"/>
    </location>
    <ligand>
        <name>shikimate</name>
        <dbReference type="ChEBI" id="CHEBI:36208"/>
    </ligand>
</feature>
<name>A0ABV7WUX0_9GAMM</name>
<feature type="binding site" evidence="8">
    <location>
        <position position="86"/>
    </location>
    <ligand>
        <name>shikimate</name>
        <dbReference type="ChEBI" id="CHEBI:36208"/>
    </ligand>
</feature>
<feature type="binding site" evidence="8">
    <location>
        <position position="77"/>
    </location>
    <ligand>
        <name>NADP(+)</name>
        <dbReference type="ChEBI" id="CHEBI:58349"/>
    </ligand>
</feature>
<dbReference type="Pfam" id="PF18317">
    <property type="entry name" value="SDH_C"/>
    <property type="match status" value="1"/>
</dbReference>
<feature type="binding site" evidence="8">
    <location>
        <position position="213"/>
    </location>
    <ligand>
        <name>shikimate</name>
        <dbReference type="ChEBI" id="CHEBI:36208"/>
    </ligand>
</feature>
<feature type="domain" description="Shikimate dehydrogenase substrate binding N-terminal" evidence="10">
    <location>
        <begin position="6"/>
        <end position="88"/>
    </location>
</feature>
<dbReference type="Gene3D" id="3.40.50.720">
    <property type="entry name" value="NAD(P)-binding Rossmann-like Domain"/>
    <property type="match status" value="1"/>
</dbReference>
<evidence type="ECO:0000256" key="5">
    <source>
        <dbReference type="ARBA" id="ARBA00023002"/>
    </source>
</evidence>
<reference evidence="13" key="1">
    <citation type="journal article" date="2019" name="Int. J. Syst. Evol. Microbiol.">
        <title>The Global Catalogue of Microorganisms (GCM) 10K type strain sequencing project: providing services to taxonomists for standard genome sequencing and annotation.</title>
        <authorList>
            <consortium name="The Broad Institute Genomics Platform"/>
            <consortium name="The Broad Institute Genome Sequencing Center for Infectious Disease"/>
            <person name="Wu L."/>
            <person name="Ma J."/>
        </authorList>
    </citation>
    <scope>NUCLEOTIDE SEQUENCE [LARGE SCALE GENOMIC DNA]</scope>
    <source>
        <strain evidence="13">CECT 8288</strain>
    </source>
</reference>
<feature type="binding site" evidence="8">
    <location>
        <begin position="151"/>
        <end position="156"/>
    </location>
    <ligand>
        <name>NADP(+)</name>
        <dbReference type="ChEBI" id="CHEBI:58349"/>
    </ligand>
</feature>
<comment type="caution">
    <text evidence="12">The sequence shown here is derived from an EMBL/GenBank/DDBJ whole genome shotgun (WGS) entry which is preliminary data.</text>
</comment>
<feature type="binding site" evidence="8">
    <location>
        <begin position="127"/>
        <end position="131"/>
    </location>
    <ligand>
        <name>NADP(+)</name>
        <dbReference type="ChEBI" id="CHEBI:58349"/>
    </ligand>
</feature>
<dbReference type="Gene3D" id="3.40.50.10860">
    <property type="entry name" value="Leucine Dehydrogenase, chain A, domain 1"/>
    <property type="match status" value="1"/>
</dbReference>
<dbReference type="PANTHER" id="PTHR21089:SF1">
    <property type="entry name" value="BIFUNCTIONAL 3-DEHYDROQUINATE DEHYDRATASE_SHIKIMATE DEHYDROGENASE, CHLOROPLASTIC"/>
    <property type="match status" value="1"/>
</dbReference>
<evidence type="ECO:0000259" key="10">
    <source>
        <dbReference type="Pfam" id="PF08501"/>
    </source>
</evidence>
<accession>A0ABV7WUX0</accession>
<feature type="binding site" evidence="8">
    <location>
        <position position="242"/>
    </location>
    <ligand>
        <name>shikimate</name>
        <dbReference type="ChEBI" id="CHEBI:36208"/>
    </ligand>
</feature>
<evidence type="ECO:0000259" key="9">
    <source>
        <dbReference type="Pfam" id="PF01488"/>
    </source>
</evidence>
<dbReference type="HAMAP" id="MF_00222">
    <property type="entry name" value="Shikimate_DH_AroE"/>
    <property type="match status" value="1"/>
</dbReference>
<dbReference type="InterPro" id="IPR013708">
    <property type="entry name" value="Shikimate_DH-bd_N"/>
</dbReference>
<dbReference type="EC" id="1.1.1.25" evidence="2 8"/>
<evidence type="ECO:0000256" key="4">
    <source>
        <dbReference type="ARBA" id="ARBA00022857"/>
    </source>
</evidence>
<evidence type="ECO:0000256" key="8">
    <source>
        <dbReference type="HAMAP-Rule" id="MF_00222"/>
    </source>
</evidence>
<evidence type="ECO:0000313" key="13">
    <source>
        <dbReference type="Proteomes" id="UP001595710"/>
    </source>
</evidence>
<dbReference type="NCBIfam" id="TIGR00507">
    <property type="entry name" value="aroE"/>
    <property type="match status" value="1"/>
</dbReference>
<comment type="pathway">
    <text evidence="1 8">Metabolic intermediate biosynthesis; chorismate biosynthesis; chorismate from D-erythrose 4-phosphate and phosphoenolpyruvate: step 4/7.</text>
</comment>
<comment type="similarity">
    <text evidence="8">Belongs to the shikimate dehydrogenase family.</text>
</comment>
<keyword evidence="4 8" id="KW-0521">NADP</keyword>
<comment type="catalytic activity">
    <reaction evidence="7 8">
        <text>shikimate + NADP(+) = 3-dehydroshikimate + NADPH + H(+)</text>
        <dbReference type="Rhea" id="RHEA:17737"/>
        <dbReference type="ChEBI" id="CHEBI:15378"/>
        <dbReference type="ChEBI" id="CHEBI:16630"/>
        <dbReference type="ChEBI" id="CHEBI:36208"/>
        <dbReference type="ChEBI" id="CHEBI:57783"/>
        <dbReference type="ChEBI" id="CHEBI:58349"/>
        <dbReference type="EC" id="1.1.1.25"/>
    </reaction>
</comment>
<feature type="domain" description="SDH C-terminal" evidence="11">
    <location>
        <begin position="235"/>
        <end position="265"/>
    </location>
</feature>
<evidence type="ECO:0000256" key="7">
    <source>
        <dbReference type="ARBA" id="ARBA00049442"/>
    </source>
</evidence>
<evidence type="ECO:0000256" key="2">
    <source>
        <dbReference type="ARBA" id="ARBA00012962"/>
    </source>
</evidence>
<dbReference type="CDD" id="cd01065">
    <property type="entry name" value="NAD_bind_Shikimate_DH"/>
    <property type="match status" value="1"/>
</dbReference>
<dbReference type="SUPFAM" id="SSF53223">
    <property type="entry name" value="Aminoacid dehydrogenase-like, N-terminal domain"/>
    <property type="match status" value="1"/>
</dbReference>
<dbReference type="SUPFAM" id="SSF51735">
    <property type="entry name" value="NAD(P)-binding Rossmann-fold domains"/>
    <property type="match status" value="1"/>
</dbReference>
<dbReference type="InterPro" id="IPR046346">
    <property type="entry name" value="Aminoacid_DH-like_N_sf"/>
</dbReference>
<feature type="binding site" evidence="8">
    <location>
        <position position="211"/>
    </location>
    <ligand>
        <name>NADP(+)</name>
        <dbReference type="ChEBI" id="CHEBI:58349"/>
    </ligand>
</feature>
<proteinExistence type="inferred from homology"/>
<dbReference type="Pfam" id="PF01488">
    <property type="entry name" value="Shikimate_DH"/>
    <property type="match status" value="1"/>
</dbReference>
<comment type="subunit">
    <text evidence="8">Homodimer.</text>
</comment>